<dbReference type="Gene3D" id="2.40.10.10">
    <property type="entry name" value="Trypsin-like serine proteases"/>
    <property type="match status" value="2"/>
</dbReference>
<dbReference type="OrthoDB" id="5121599at2"/>
<dbReference type="GO" id="GO:0004252">
    <property type="term" value="F:serine-type endopeptidase activity"/>
    <property type="evidence" value="ECO:0007669"/>
    <property type="project" value="InterPro"/>
</dbReference>
<reference evidence="3 4" key="1">
    <citation type="submission" date="2019-09" db="EMBL/GenBank/DDBJ databases">
        <title>Phylogeny of genus Pseudoclavibacter and closely related genus.</title>
        <authorList>
            <person name="Li Y."/>
        </authorList>
    </citation>
    <scope>NUCLEOTIDE SEQUENCE [LARGE SCALE GENOMIC DNA]</scope>
    <source>
        <strain evidence="3 4">KCTC 13959</strain>
    </source>
</reference>
<dbReference type="SUPFAM" id="SSF50494">
    <property type="entry name" value="Trypsin-like serine proteases"/>
    <property type="match status" value="1"/>
</dbReference>
<organism evidence="3 4">
    <name type="scientific">Gulosibacter chungangensis</name>
    <dbReference type="NCBI Taxonomy" id="979746"/>
    <lineage>
        <taxon>Bacteria</taxon>
        <taxon>Bacillati</taxon>
        <taxon>Actinomycetota</taxon>
        <taxon>Actinomycetes</taxon>
        <taxon>Micrococcales</taxon>
        <taxon>Microbacteriaceae</taxon>
        <taxon>Gulosibacter</taxon>
    </lineage>
</organism>
<dbReference type="Pfam" id="PF13365">
    <property type="entry name" value="Trypsin_2"/>
    <property type="match status" value="1"/>
</dbReference>
<name>A0A7J5BHG4_9MICO</name>
<dbReference type="InterPro" id="IPR018114">
    <property type="entry name" value="TRYPSIN_HIS"/>
</dbReference>
<evidence type="ECO:0000256" key="1">
    <source>
        <dbReference type="ARBA" id="ARBA00022729"/>
    </source>
</evidence>
<keyword evidence="4" id="KW-1185">Reference proteome</keyword>
<proteinExistence type="predicted"/>
<dbReference type="InterPro" id="IPR050966">
    <property type="entry name" value="Glutamyl_endopeptidase"/>
</dbReference>
<evidence type="ECO:0000313" key="4">
    <source>
        <dbReference type="Proteomes" id="UP000433493"/>
    </source>
</evidence>
<evidence type="ECO:0008006" key="5">
    <source>
        <dbReference type="Google" id="ProtNLM"/>
    </source>
</evidence>
<accession>A0A7J5BHG4</accession>
<dbReference type="PANTHER" id="PTHR15462:SF19">
    <property type="entry name" value="PEPTIDASE S1 DOMAIN-CONTAINING PROTEIN"/>
    <property type="match status" value="1"/>
</dbReference>
<dbReference type="AlphaFoldDB" id="A0A7J5BHG4"/>
<dbReference type="InterPro" id="IPR043504">
    <property type="entry name" value="Peptidase_S1_PA_chymotrypsin"/>
</dbReference>
<evidence type="ECO:0000256" key="2">
    <source>
        <dbReference type="SAM" id="MobiDB-lite"/>
    </source>
</evidence>
<sequence length="366" mass="38662">MYPHEWSSMPHPRNGIRRAGAILATLAAFLMSGCAVTDVQGETSAGGYSPYLPEVLSDDAGLREDFESTPQESHDFWSDPSKLENAEGMEFQSPDNSLPPGPGDPATGAYLPASASMPSNPNGYGTVADAEVFDRAGLGESTFGRLYFTFDGQMLNVCSATVVNSKSGSIVVTAAHCVVTTDGTGTLAQSVMFVPGDRNDAQEQPYGMWAAVSVSVPQQFVDGAITDDKGYLVSDEGWNYDYAFLKMEEKDGQTIQEVTGAQGIAFGIPVETLTQIGYPSAAPYDGREEYMCASVEFTSNWQGGYTHDCTMTQGASGGGWLANYDAASGTGYVVGVTSTISVGTKDSNSPVLGQTALNIYNELDGS</sequence>
<dbReference type="GO" id="GO:0006508">
    <property type="term" value="P:proteolysis"/>
    <property type="evidence" value="ECO:0007669"/>
    <property type="project" value="InterPro"/>
</dbReference>
<comment type="caution">
    <text evidence="3">The sequence shown here is derived from an EMBL/GenBank/DDBJ whole genome shotgun (WGS) entry which is preliminary data.</text>
</comment>
<keyword evidence="1" id="KW-0732">Signal</keyword>
<protein>
    <recommendedName>
        <fullName evidence="5">Trypsin-like serine protease</fullName>
    </recommendedName>
</protein>
<feature type="region of interest" description="Disordered" evidence="2">
    <location>
        <begin position="87"/>
        <end position="108"/>
    </location>
</feature>
<gene>
    <name evidence="3" type="ORF">F8O05_02050</name>
</gene>
<evidence type="ECO:0000313" key="3">
    <source>
        <dbReference type="EMBL" id="KAB1645060.1"/>
    </source>
</evidence>
<dbReference type="EMBL" id="WBKB01000001">
    <property type="protein sequence ID" value="KAB1645060.1"/>
    <property type="molecule type" value="Genomic_DNA"/>
</dbReference>
<dbReference type="PROSITE" id="PS00134">
    <property type="entry name" value="TRYPSIN_HIS"/>
    <property type="match status" value="1"/>
</dbReference>
<dbReference type="Proteomes" id="UP000433493">
    <property type="component" value="Unassembled WGS sequence"/>
</dbReference>
<dbReference type="PANTHER" id="PTHR15462">
    <property type="entry name" value="SERINE PROTEASE"/>
    <property type="match status" value="1"/>
</dbReference>
<dbReference type="InterPro" id="IPR009003">
    <property type="entry name" value="Peptidase_S1_PA"/>
</dbReference>